<sequence>MDWDEDSIVESDDSEETEEESSEVNSNDQANAGVLSSVKSMFASVMDLAFPAMTVHAAEKKKGDTMKVSYSGYAKYCGHSMGIKYISESGDYYHHLVYCLDLNKGTTNGTTTASTAGSKIKPQVTYCLVNGARKLGGTCHNSSYSAGSAAADYFVTSAAIHVVNGEVGLSYYNNGSTVYKKIEAMVSAAKKVDEDKYNLSTGATKSITYSIAPAKSEWEKLEDGLYRSKDKFVRTKSGTITNVVYSISGAPSGLTTGEIKTDASKIDDEADLKKYDICVAQTDADKASSNFYLYCNEDAMKKIIDGKSTIKVKAKAYSKESGGRKWTPSVVSQQKITFLEEDFETNTDSATVKVTSNFKEGSFELAKTDKFTHNPVNGATYYLYEDKDCDDLLCKLKKTDDSGKTISGKLILTEDKYYLKEVLEPDGYQIDANVYEIGLEWFTLYDKDGKVTQKGKTYGVEETPETVGVLVDKIDKFSGATLKKATFAVFNDKACTVRTKLSETGGEVPTFTYNEDLDTCASEKFVKTQDVYYVKEVIVPDGYKDPGTVWEVKPNYGEFASVKAENEPFRSDVQVDKKDKETGTAQGDAKLEGATYGLYAAEDVYYPDETGVVTYKVTDNITSTKGTDFQSTGVEAKKDALLATVKTDAKGEFNFNNLYYGNYYIKEIKESEGYLLDSTVYDVHFKKEEKKHADISVSRHVTETVIKQPFSILKISTDGEGGEDEVDKVEGAEFTVKLQSDIDKNGWDAAKTYDTLVTDKEGKAVSKELPYGTYLVRETKTPDELYKVADFTVVIDKDSREPQAWRIMNDYPFKAYIRLVKKDAETGNTICLADVTFKIKNVKTDSYVEQKVGKDKISEFKTDATGTITTPLKLKYGEYQIEEITAPEGYLISDEAFPFTVTKTGAVPIIEDEDGDAIIEVEIEDTPVKGSISLHKEGEVLVGTEYDTIIDRILTEVTGDDRSVTFKYETKGLEGAVYQLIAAEDIYTADHQVDEEGNRILEVINDIPASKDAVLATLTTDENGDASIEDLPLGKYRIEEVTAPVGFVLNEEAKDITLSYADDHTEVVYESVTFANDRTKTQLNLVKSNATNDVPVEGATYGVYNIEDILDEEGEILVEANSLVDQLITDAEGKATSTADLPLGNYYVKEIEAAPGYLVDENEYPIDFIYKDQKVAVITQELAVKETPMIVEVSKSDITTGKELVGASLEIVNSNGETYAAWKTDGKPYQLNAIPAGDYTLKETAAPYGFKIANSVDFTVEETGEIQKVAMVDERVKGRIEIEKISSADKKPLEGVTFEIRDKDGKVLQTVKTDKKGYAESELLDICTYNEDGSFGEDIHYFVVETKTLDDYILDDTPHEVVLQYDDNAPDVVVYKLKLKNKPKTPKLTQTGGNMNPYTFIGFGVGVLVAGIIVYFKRRKKRLVK</sequence>
<comment type="caution">
    <text evidence="1">The sequence shown here is derived from an EMBL/GenBank/DDBJ whole genome shotgun (WGS) entry which is preliminary data.</text>
</comment>
<dbReference type="EMBL" id="SRZB01000056">
    <property type="protein sequence ID" value="TGX96568.1"/>
    <property type="molecule type" value="Genomic_DNA"/>
</dbReference>
<keyword evidence="2" id="KW-1185">Reference proteome</keyword>
<evidence type="ECO:0000313" key="2">
    <source>
        <dbReference type="Proteomes" id="UP000307720"/>
    </source>
</evidence>
<evidence type="ECO:0000313" key="1">
    <source>
        <dbReference type="EMBL" id="TGX96568.1"/>
    </source>
</evidence>
<name>A0AC61QVP2_9FIRM</name>
<accession>A0AC61QVP2</accession>
<proteinExistence type="predicted"/>
<gene>
    <name evidence="1" type="ORF">E5357_15715</name>
</gene>
<reference evidence="1" key="1">
    <citation type="submission" date="2019-04" db="EMBL/GenBank/DDBJ databases">
        <title>Microbes associate with the intestines of laboratory mice.</title>
        <authorList>
            <person name="Navarre W."/>
            <person name="Wong E."/>
            <person name="Huang K."/>
            <person name="Tropini C."/>
            <person name="Ng K."/>
            <person name="Yu B."/>
        </authorList>
    </citation>
    <scope>NUCLEOTIDE SEQUENCE</scope>
    <source>
        <strain evidence="1">NM72_1-8</strain>
    </source>
</reference>
<protein>
    <submittedName>
        <fullName evidence="1">LPXTG cell wall anchor domain-containing protein</fullName>
    </submittedName>
</protein>
<organism evidence="1 2">
    <name type="scientific">Hominisplanchenecus murintestinalis</name>
    <dbReference type="NCBI Taxonomy" id="2941517"/>
    <lineage>
        <taxon>Bacteria</taxon>
        <taxon>Bacillati</taxon>
        <taxon>Bacillota</taxon>
        <taxon>Clostridia</taxon>
        <taxon>Lachnospirales</taxon>
        <taxon>Lachnospiraceae</taxon>
        <taxon>Hominisplanchenecus</taxon>
    </lineage>
</organism>
<dbReference type="Proteomes" id="UP000307720">
    <property type="component" value="Unassembled WGS sequence"/>
</dbReference>